<proteinExistence type="predicted"/>
<dbReference type="InterPro" id="IPR002068">
    <property type="entry name" value="A-crystallin/Hsp20_dom"/>
</dbReference>
<dbReference type="Gene3D" id="2.60.40.790">
    <property type="match status" value="1"/>
</dbReference>
<feature type="domain" description="SHSP" evidence="1">
    <location>
        <begin position="32"/>
        <end position="144"/>
    </location>
</feature>
<organism evidence="2">
    <name type="scientific">hydrothermal vent metagenome</name>
    <dbReference type="NCBI Taxonomy" id="652676"/>
    <lineage>
        <taxon>unclassified sequences</taxon>
        <taxon>metagenomes</taxon>
        <taxon>ecological metagenomes</taxon>
    </lineage>
</organism>
<dbReference type="PANTHER" id="PTHR11527">
    <property type="entry name" value="HEAT-SHOCK PROTEIN 20 FAMILY MEMBER"/>
    <property type="match status" value="1"/>
</dbReference>
<evidence type="ECO:0000313" key="2">
    <source>
        <dbReference type="EMBL" id="CUV10606.1"/>
    </source>
</evidence>
<protein>
    <submittedName>
        <fullName evidence="2">Small heat shock protein</fullName>
    </submittedName>
</protein>
<dbReference type="InterPro" id="IPR031107">
    <property type="entry name" value="Small_HSP"/>
</dbReference>
<reference evidence="2" key="1">
    <citation type="submission" date="2015-10" db="EMBL/GenBank/DDBJ databases">
        <authorList>
            <person name="Gilbert D.G."/>
        </authorList>
    </citation>
    <scope>NUCLEOTIDE SEQUENCE</scope>
</reference>
<dbReference type="CDD" id="cd06464">
    <property type="entry name" value="ACD_sHsps-like"/>
    <property type="match status" value="1"/>
</dbReference>
<keyword evidence="2" id="KW-0346">Stress response</keyword>
<accession>A0A160VI81</accession>
<dbReference type="Pfam" id="PF00011">
    <property type="entry name" value="HSP20"/>
    <property type="match status" value="1"/>
</dbReference>
<sequence length="144" mass="16472">MTLVKWNPTRSLMTDFDRIFDSMFTHDLPQFSSTKSWMLAVDVNETETEFFLSADMPGLDKKDVSVDIHDGVITIKGERAIDNEKSTDGYRIRERQLGSFNRSFRLPDNVNEDKVAAKFKNGVLTVTLPKTKEILPEGRQIKIS</sequence>
<dbReference type="SUPFAM" id="SSF49764">
    <property type="entry name" value="HSP20-like chaperones"/>
    <property type="match status" value="1"/>
</dbReference>
<dbReference type="EMBL" id="FAXC01000449">
    <property type="protein sequence ID" value="CUV10606.1"/>
    <property type="molecule type" value="Genomic_DNA"/>
</dbReference>
<name>A0A160VI81_9ZZZZ</name>
<dbReference type="PROSITE" id="PS01031">
    <property type="entry name" value="SHSP"/>
    <property type="match status" value="1"/>
</dbReference>
<evidence type="ECO:0000259" key="1">
    <source>
        <dbReference type="PROSITE" id="PS01031"/>
    </source>
</evidence>
<gene>
    <name evidence="2" type="ORF">MGWOODY_Mmi2428</name>
</gene>
<dbReference type="InterPro" id="IPR008978">
    <property type="entry name" value="HSP20-like_chaperone"/>
</dbReference>
<dbReference type="AlphaFoldDB" id="A0A160VI81"/>